<feature type="transmembrane region" description="Helical" evidence="1">
    <location>
        <begin position="12"/>
        <end position="33"/>
    </location>
</feature>
<accession>A0A6J7WXH0</accession>
<keyword evidence="1" id="KW-1133">Transmembrane helix</keyword>
<evidence type="ECO:0000256" key="1">
    <source>
        <dbReference type="SAM" id="Phobius"/>
    </source>
</evidence>
<evidence type="ECO:0000313" key="2">
    <source>
        <dbReference type="EMBL" id="CAB5220794.1"/>
    </source>
</evidence>
<sequence>MIEIGPNLMRAIIETAGNIAGVSIIGLMFLFMYKLATRD</sequence>
<keyword evidence="1" id="KW-0472">Membrane</keyword>
<gene>
    <name evidence="2" type="ORF">UFOVP245_28</name>
</gene>
<dbReference type="EMBL" id="LR798287">
    <property type="protein sequence ID" value="CAB5220794.1"/>
    <property type="molecule type" value="Genomic_DNA"/>
</dbReference>
<proteinExistence type="predicted"/>
<reference evidence="2" key="1">
    <citation type="submission" date="2020-05" db="EMBL/GenBank/DDBJ databases">
        <authorList>
            <person name="Chiriac C."/>
            <person name="Salcher M."/>
            <person name="Ghai R."/>
            <person name="Kavagutti S V."/>
        </authorList>
    </citation>
    <scope>NUCLEOTIDE SEQUENCE</scope>
</reference>
<organism evidence="2">
    <name type="scientific">uncultured Caudovirales phage</name>
    <dbReference type="NCBI Taxonomy" id="2100421"/>
    <lineage>
        <taxon>Viruses</taxon>
        <taxon>Duplodnaviria</taxon>
        <taxon>Heunggongvirae</taxon>
        <taxon>Uroviricota</taxon>
        <taxon>Caudoviricetes</taxon>
        <taxon>Peduoviridae</taxon>
        <taxon>Maltschvirus</taxon>
        <taxon>Maltschvirus maltsch</taxon>
    </lineage>
</organism>
<keyword evidence="1" id="KW-0812">Transmembrane</keyword>
<name>A0A6J7WXH0_9CAUD</name>
<protein>
    <submittedName>
        <fullName evidence="2">Uncharacterized protein</fullName>
    </submittedName>
</protein>